<geneLocation type="plasmid" evidence="1 2">
    <name>pRgalR602b</name>
</geneLocation>
<dbReference type="AlphaFoldDB" id="A0A0B4XB69"/>
<dbReference type="KEGG" id="rga:RGR602_PB00435"/>
<keyword evidence="1" id="KW-0614">Plasmid</keyword>
<reference evidence="1 2" key="1">
    <citation type="submission" date="2013-11" db="EMBL/GenBank/DDBJ databases">
        <title>Complete genome sequence of Rhizobium gallicum bv. gallicum R602.</title>
        <authorList>
            <person name="Bustos P."/>
            <person name="Santamaria R.I."/>
            <person name="Lozano L."/>
            <person name="Acosta J.L."/>
            <person name="Ormeno-Orrillo E."/>
            <person name="Rogel M.A."/>
            <person name="Romero D."/>
            <person name="Cevallos M.A."/>
            <person name="Martinez-Romero E."/>
            <person name="Gonzalez V."/>
        </authorList>
    </citation>
    <scope>NUCLEOTIDE SEQUENCE [LARGE SCALE GENOMIC DNA]</scope>
    <source>
        <strain evidence="1 2">R602</strain>
        <plasmid evidence="1 2">pRgalR602b</plasmid>
    </source>
</reference>
<accession>A0A0B4XB69</accession>
<name>A0A0B4XB69_9HYPH</name>
<dbReference type="EMBL" id="CP006879">
    <property type="protein sequence ID" value="AJD43965.1"/>
    <property type="molecule type" value="Genomic_DNA"/>
</dbReference>
<evidence type="ECO:0000313" key="1">
    <source>
        <dbReference type="EMBL" id="AJD43965.1"/>
    </source>
</evidence>
<dbReference type="HOGENOM" id="CLU_2452500_0_0_5"/>
<evidence type="ECO:0000313" key="2">
    <source>
        <dbReference type="Proteomes" id="UP000031368"/>
    </source>
</evidence>
<organism evidence="1 2">
    <name type="scientific">Rhizobium gallicum bv. gallicum R602sp</name>
    <dbReference type="NCBI Taxonomy" id="1041138"/>
    <lineage>
        <taxon>Bacteria</taxon>
        <taxon>Pseudomonadati</taxon>
        <taxon>Pseudomonadota</taxon>
        <taxon>Alphaproteobacteria</taxon>
        <taxon>Hyphomicrobiales</taxon>
        <taxon>Rhizobiaceae</taxon>
        <taxon>Rhizobium/Agrobacterium group</taxon>
        <taxon>Rhizobium</taxon>
    </lineage>
</organism>
<sequence length="89" mass="9803">MKISIIVPVRLNETLFEGLPRLEQLVRNAPSDRFEVVVVDYGSPLGGPPNCRSSQTNSSTRNTCALTQKPSRSALVLLETSAPKMLHLR</sequence>
<proteinExistence type="predicted"/>
<dbReference type="Proteomes" id="UP000031368">
    <property type="component" value="Plasmid pRgalR602b"/>
</dbReference>
<protein>
    <submittedName>
        <fullName evidence="1">Uncharacterized protein</fullName>
    </submittedName>
</protein>
<keyword evidence="2" id="KW-1185">Reference proteome</keyword>
<gene>
    <name evidence="1" type="ORF">RGR602_PB00435</name>
</gene>